<protein>
    <submittedName>
        <fullName evidence="1">Uncharacterized protein</fullName>
    </submittedName>
</protein>
<proteinExistence type="predicted"/>
<gene>
    <name evidence="1" type="ORF">LEA_14739</name>
</gene>
<evidence type="ECO:0000313" key="1">
    <source>
        <dbReference type="EMBL" id="EKC56636.1"/>
    </source>
</evidence>
<accession>K1TBM9</accession>
<sequence length="22" mass="2375">VKSQRLGVFGEGEDGVTIIELK</sequence>
<dbReference type="AlphaFoldDB" id="K1TBM9"/>
<feature type="non-terminal residue" evidence="1">
    <location>
        <position position="1"/>
    </location>
</feature>
<comment type="caution">
    <text evidence="1">The sequence shown here is derived from an EMBL/GenBank/DDBJ whole genome shotgun (WGS) entry which is preliminary data.</text>
</comment>
<reference evidence="1" key="1">
    <citation type="journal article" date="2013" name="Environ. Microbiol.">
        <title>Microbiota from the distal guts of lean and obese adolescents exhibit partial functional redundancy besides clear differences in community structure.</title>
        <authorList>
            <person name="Ferrer M."/>
            <person name="Ruiz A."/>
            <person name="Lanza F."/>
            <person name="Haange S.B."/>
            <person name="Oberbach A."/>
            <person name="Till H."/>
            <person name="Bargiela R."/>
            <person name="Campoy C."/>
            <person name="Segura M.T."/>
            <person name="Richter M."/>
            <person name="von Bergen M."/>
            <person name="Seifert J."/>
            <person name="Suarez A."/>
        </authorList>
    </citation>
    <scope>NUCLEOTIDE SEQUENCE</scope>
</reference>
<organism evidence="1">
    <name type="scientific">human gut metagenome</name>
    <dbReference type="NCBI Taxonomy" id="408170"/>
    <lineage>
        <taxon>unclassified sequences</taxon>
        <taxon>metagenomes</taxon>
        <taxon>organismal metagenomes</taxon>
    </lineage>
</organism>
<name>K1TBM9_9ZZZZ</name>
<dbReference type="EMBL" id="AJWY01010046">
    <property type="protein sequence ID" value="EKC56636.1"/>
    <property type="molecule type" value="Genomic_DNA"/>
</dbReference>